<organism evidence="3 4">
    <name type="scientific">Trichomalopsis sarcophagae</name>
    <dbReference type="NCBI Taxonomy" id="543379"/>
    <lineage>
        <taxon>Eukaryota</taxon>
        <taxon>Metazoa</taxon>
        <taxon>Ecdysozoa</taxon>
        <taxon>Arthropoda</taxon>
        <taxon>Hexapoda</taxon>
        <taxon>Insecta</taxon>
        <taxon>Pterygota</taxon>
        <taxon>Neoptera</taxon>
        <taxon>Endopterygota</taxon>
        <taxon>Hymenoptera</taxon>
        <taxon>Apocrita</taxon>
        <taxon>Proctotrupomorpha</taxon>
        <taxon>Chalcidoidea</taxon>
        <taxon>Pteromalidae</taxon>
        <taxon>Pteromalinae</taxon>
        <taxon>Trichomalopsis</taxon>
    </lineage>
</organism>
<comment type="caution">
    <text evidence="3">The sequence shown here is derived from an EMBL/GenBank/DDBJ whole genome shotgun (WGS) entry which is preliminary data.</text>
</comment>
<name>A0A232EQM5_9HYME</name>
<feature type="compositionally biased region" description="Acidic residues" evidence="1">
    <location>
        <begin position="89"/>
        <end position="99"/>
    </location>
</feature>
<sequence>MNKTCIIILSILLIEGCYSTPVQRTRRQSETATEVSAEKEPSLEKLETLDSESRDKQDSLAESDGEEESKELEAVEEIVEAKLPSLPAAEEESDDEDEPAVTPKGVEELYRESKAEFEKNGKEEEAGESEKGSAASDKLKKDDELQSAVGDVAPAAGGIFSALSQMWQTLTSLGSSWEHWTRILNAFTALAGF</sequence>
<feature type="region of interest" description="Disordered" evidence="1">
    <location>
        <begin position="22"/>
        <end position="144"/>
    </location>
</feature>
<dbReference type="Proteomes" id="UP000215335">
    <property type="component" value="Unassembled WGS sequence"/>
</dbReference>
<evidence type="ECO:0000313" key="3">
    <source>
        <dbReference type="EMBL" id="OXU20664.1"/>
    </source>
</evidence>
<gene>
    <name evidence="3" type="ORF">TSAR_008355</name>
</gene>
<accession>A0A232EQM5</accession>
<dbReference type="AlphaFoldDB" id="A0A232EQM5"/>
<feature type="signal peptide" evidence="2">
    <location>
        <begin position="1"/>
        <end position="19"/>
    </location>
</feature>
<dbReference type="EMBL" id="NNAY01002735">
    <property type="protein sequence ID" value="OXU20664.1"/>
    <property type="molecule type" value="Genomic_DNA"/>
</dbReference>
<feature type="compositionally biased region" description="Acidic residues" evidence="1">
    <location>
        <begin position="61"/>
        <end position="78"/>
    </location>
</feature>
<protein>
    <submittedName>
        <fullName evidence="3">Uncharacterized protein</fullName>
    </submittedName>
</protein>
<feature type="compositionally biased region" description="Basic and acidic residues" evidence="1">
    <location>
        <begin position="105"/>
        <end position="144"/>
    </location>
</feature>
<reference evidence="3 4" key="1">
    <citation type="journal article" date="2017" name="Curr. Biol.">
        <title>The Evolution of Venom by Co-option of Single-Copy Genes.</title>
        <authorList>
            <person name="Martinson E.O."/>
            <person name="Mrinalini"/>
            <person name="Kelkar Y.D."/>
            <person name="Chang C.H."/>
            <person name="Werren J.H."/>
        </authorList>
    </citation>
    <scope>NUCLEOTIDE SEQUENCE [LARGE SCALE GENOMIC DNA]</scope>
    <source>
        <strain evidence="3 4">Alberta</strain>
        <tissue evidence="3">Whole body</tissue>
    </source>
</reference>
<feature type="compositionally biased region" description="Basic and acidic residues" evidence="1">
    <location>
        <begin position="36"/>
        <end position="59"/>
    </location>
</feature>
<evidence type="ECO:0000313" key="4">
    <source>
        <dbReference type="Proteomes" id="UP000215335"/>
    </source>
</evidence>
<feature type="chain" id="PRO_5012263206" evidence="2">
    <location>
        <begin position="20"/>
        <end position="193"/>
    </location>
</feature>
<keyword evidence="4" id="KW-1185">Reference proteome</keyword>
<evidence type="ECO:0000256" key="1">
    <source>
        <dbReference type="SAM" id="MobiDB-lite"/>
    </source>
</evidence>
<evidence type="ECO:0000256" key="2">
    <source>
        <dbReference type="SAM" id="SignalP"/>
    </source>
</evidence>
<keyword evidence="2" id="KW-0732">Signal</keyword>
<proteinExistence type="predicted"/>